<evidence type="ECO:0000313" key="2">
    <source>
        <dbReference type="Proteomes" id="UP000075455"/>
    </source>
</evidence>
<evidence type="ECO:0000313" key="1">
    <source>
        <dbReference type="EMBL" id="KYD04332.1"/>
    </source>
</evidence>
<accession>A0A150KY40</accession>
<organism evidence="1 2">
    <name type="scientific">Saccharococcus caldoxylosilyticus</name>
    <dbReference type="NCBI Taxonomy" id="81408"/>
    <lineage>
        <taxon>Bacteria</taxon>
        <taxon>Bacillati</taxon>
        <taxon>Bacillota</taxon>
        <taxon>Bacilli</taxon>
        <taxon>Bacillales</taxon>
        <taxon>Anoxybacillaceae</taxon>
        <taxon>Saccharococcus</taxon>
    </lineage>
</organism>
<gene>
    <name evidence="1" type="ORF">B4119_1459</name>
</gene>
<sequence>MGTIIIFKLERIPVFLKTRFNQWLFGFRREIERVFKD</sequence>
<dbReference type="EMBL" id="LQYS01000135">
    <property type="protein sequence ID" value="KYD04332.1"/>
    <property type="molecule type" value="Genomic_DNA"/>
</dbReference>
<reference evidence="1 2" key="1">
    <citation type="submission" date="2016-01" db="EMBL/GenBank/DDBJ databases">
        <title>Draft Genome Sequences of Seven Thermophilic Sporeformers Isolated from Foods.</title>
        <authorList>
            <person name="Berendsen E.M."/>
            <person name="Wells-Bennik M.H."/>
            <person name="Krawcyk A.O."/>
            <person name="De Jong A."/>
            <person name="Holsappel S."/>
            <person name="Eijlander R.T."/>
            <person name="Kuipers O.P."/>
        </authorList>
    </citation>
    <scope>NUCLEOTIDE SEQUENCE [LARGE SCALE GENOMIC DNA]</scope>
    <source>
        <strain evidence="1 2">B4119</strain>
    </source>
</reference>
<dbReference type="AlphaFoldDB" id="A0A150KY40"/>
<name>A0A150KY40_9BACL</name>
<dbReference type="PATRIC" id="fig|81408.3.peg.2208"/>
<comment type="caution">
    <text evidence="1">The sequence shown here is derived from an EMBL/GenBank/DDBJ whole genome shotgun (WGS) entry which is preliminary data.</text>
</comment>
<proteinExistence type="predicted"/>
<protein>
    <submittedName>
        <fullName evidence="1">Uncharacterized protein</fullName>
    </submittedName>
</protein>
<dbReference type="Proteomes" id="UP000075455">
    <property type="component" value="Unassembled WGS sequence"/>
</dbReference>